<dbReference type="PANTHER" id="PTHR37171">
    <property type="entry name" value="SERINE/THREONINE-PROTEIN KINASE YRZF-RELATED"/>
    <property type="match status" value="1"/>
</dbReference>
<evidence type="ECO:0000313" key="2">
    <source>
        <dbReference type="Proteomes" id="UP001275436"/>
    </source>
</evidence>
<accession>A0ABQ5TFR4</accession>
<protein>
    <submittedName>
        <fullName evidence="1">Serine/threonine-protein kinase YrzF</fullName>
    </submittedName>
</protein>
<keyword evidence="1" id="KW-0808">Transferase</keyword>
<comment type="caution">
    <text evidence="1">The sequence shown here is derived from an EMBL/GenBank/DDBJ whole genome shotgun (WGS) entry which is preliminary data.</text>
</comment>
<evidence type="ECO:0000313" key="1">
    <source>
        <dbReference type="EMBL" id="GLO65724.1"/>
    </source>
</evidence>
<dbReference type="RefSeq" id="WP_017796419.1">
    <property type="nucleotide sequence ID" value="NZ_BSKO01000001.1"/>
</dbReference>
<proteinExistence type="predicted"/>
<organism evidence="1 2">
    <name type="scientific">Oceanobacillus kimchii</name>
    <dbReference type="NCBI Taxonomy" id="746691"/>
    <lineage>
        <taxon>Bacteria</taxon>
        <taxon>Bacillati</taxon>
        <taxon>Bacillota</taxon>
        <taxon>Bacilli</taxon>
        <taxon>Bacillales</taxon>
        <taxon>Bacillaceae</taxon>
        <taxon>Oceanobacillus</taxon>
    </lineage>
</organism>
<dbReference type="InterPro" id="IPR052396">
    <property type="entry name" value="Meiotic_Drive_Suppr_Kinase"/>
</dbReference>
<dbReference type="EMBL" id="BSKO01000001">
    <property type="protein sequence ID" value="GLO65724.1"/>
    <property type="molecule type" value="Genomic_DNA"/>
</dbReference>
<dbReference type="GO" id="GO:0016301">
    <property type="term" value="F:kinase activity"/>
    <property type="evidence" value="ECO:0007669"/>
    <property type="project" value="UniProtKB-KW"/>
</dbReference>
<gene>
    <name evidence="1" type="primary">yrzF</name>
    <name evidence="1" type="ORF">MACH08_15080</name>
</gene>
<sequence length="202" mass="23621">MNSSQYNFYVSTVSFSNKNNQVKVLKHHPDLQVYGTGRSAVVFKVNGEHRVIKIFYPPFEKTAIQEKNNYEKLKGSSYYPTIYESGPNYLVMDLIEGKTFFECLAEGILLKSDYVHQVDNGLQYARDVGLNPSDIHLHNLIVTKEGTIKIIDVARFSQEKQCTQWQDLKNGYEKYYHRTYFPTKIPKWIMNSVSKLYRLRNK</sequence>
<name>A0ABQ5TFR4_9BACI</name>
<reference evidence="1 2" key="1">
    <citation type="submission" date="2023-02" db="EMBL/GenBank/DDBJ databases">
        <title>Oceanobacillus kimchii IFOP_LL358 isolated form Alexandrium catenella lab strain.</title>
        <authorList>
            <person name="Gajardo G."/>
            <person name="Ueki S."/>
            <person name="Maruyama F."/>
        </authorList>
    </citation>
    <scope>NUCLEOTIDE SEQUENCE [LARGE SCALE GENOMIC DNA]</scope>
    <source>
        <strain evidence="1 2">IFOP_LL358</strain>
    </source>
</reference>
<dbReference type="SUPFAM" id="SSF56112">
    <property type="entry name" value="Protein kinase-like (PK-like)"/>
    <property type="match status" value="1"/>
</dbReference>
<keyword evidence="2" id="KW-1185">Reference proteome</keyword>
<dbReference type="Gene3D" id="1.10.510.10">
    <property type="entry name" value="Transferase(Phosphotransferase) domain 1"/>
    <property type="match status" value="1"/>
</dbReference>
<dbReference type="InterPro" id="IPR011009">
    <property type="entry name" value="Kinase-like_dom_sf"/>
</dbReference>
<dbReference type="PANTHER" id="PTHR37171:SF1">
    <property type="entry name" value="SERINE_THREONINE-PROTEIN KINASE YRZF-RELATED"/>
    <property type="match status" value="1"/>
</dbReference>
<dbReference type="Proteomes" id="UP001275436">
    <property type="component" value="Unassembled WGS sequence"/>
</dbReference>
<keyword evidence="1" id="KW-0418">Kinase</keyword>